<reference evidence="2 3" key="1">
    <citation type="submission" date="2016-07" db="EMBL/GenBank/DDBJ databases">
        <authorList>
            <person name="Townsley L."/>
            <person name="Shank E.A."/>
        </authorList>
    </citation>
    <scope>NUCLEOTIDE SEQUENCE [LARGE SCALE GENOMIC DNA]</scope>
    <source>
        <strain evidence="2 3">CH01</strain>
    </source>
</reference>
<dbReference type="Proteomes" id="UP000094580">
    <property type="component" value="Unassembled WGS sequence"/>
</dbReference>
<gene>
    <name evidence="2" type="ORF">BED47_15710</name>
</gene>
<organism evidence="2 3">
    <name type="scientific">Gottfriedia luciferensis</name>
    <dbReference type="NCBI Taxonomy" id="178774"/>
    <lineage>
        <taxon>Bacteria</taxon>
        <taxon>Bacillati</taxon>
        <taxon>Bacillota</taxon>
        <taxon>Bacilli</taxon>
        <taxon>Bacillales</taxon>
        <taxon>Bacillaceae</taxon>
        <taxon>Gottfriedia</taxon>
    </lineage>
</organism>
<dbReference type="SUPFAM" id="SSF50346">
    <property type="entry name" value="PRC-barrel domain"/>
    <property type="match status" value="1"/>
</dbReference>
<evidence type="ECO:0000313" key="2">
    <source>
        <dbReference type="EMBL" id="ODG89852.1"/>
    </source>
</evidence>
<dbReference type="RefSeq" id="WP_069035603.1">
    <property type="nucleotide sequence ID" value="NZ_MDKC01000037.1"/>
</dbReference>
<name>A0ABX2ZJG9_9BACI</name>
<dbReference type="Gene3D" id="2.30.30.240">
    <property type="entry name" value="PRC-barrel domain"/>
    <property type="match status" value="1"/>
</dbReference>
<dbReference type="InterPro" id="IPR027275">
    <property type="entry name" value="PRC-brl_dom"/>
</dbReference>
<dbReference type="Pfam" id="PF05239">
    <property type="entry name" value="PRC"/>
    <property type="match status" value="1"/>
</dbReference>
<dbReference type="PANTHER" id="PTHR40061:SF1">
    <property type="entry name" value="SPORULATION PROTEIN YLMC-RELATED"/>
    <property type="match status" value="1"/>
</dbReference>
<keyword evidence="3" id="KW-1185">Reference proteome</keyword>
<evidence type="ECO:0000259" key="1">
    <source>
        <dbReference type="Pfam" id="PF05239"/>
    </source>
</evidence>
<protein>
    <recommendedName>
        <fullName evidence="1">PRC-barrel domain-containing protein</fullName>
    </recommendedName>
</protein>
<dbReference type="NCBIfam" id="TIGR02888">
    <property type="entry name" value="spore_YlmC_YmxH"/>
    <property type="match status" value="1"/>
</dbReference>
<dbReference type="EMBL" id="MDKC01000037">
    <property type="protein sequence ID" value="ODG89852.1"/>
    <property type="molecule type" value="Genomic_DNA"/>
</dbReference>
<dbReference type="PANTHER" id="PTHR40061">
    <property type="entry name" value="SPORULATION PROTEIN YLMC-RELATED"/>
    <property type="match status" value="1"/>
</dbReference>
<dbReference type="InterPro" id="IPR014238">
    <property type="entry name" value="Spore_YlmC/YmxH"/>
</dbReference>
<dbReference type="InterPro" id="IPR011033">
    <property type="entry name" value="PRC_barrel-like_sf"/>
</dbReference>
<feature type="domain" description="PRC-barrel" evidence="1">
    <location>
        <begin position="3"/>
        <end position="78"/>
    </location>
</feature>
<evidence type="ECO:0000313" key="3">
    <source>
        <dbReference type="Proteomes" id="UP000094580"/>
    </source>
</evidence>
<accession>A0ABX2ZJG9</accession>
<sequence>MARISDFQVKDVVNVADGKKLGNIVDLDIDQSNGKITSIILTKPGKGLNFFSKEEEMTIYWNDIVKIGEDVILVKYRSSVDLDENQASPVKYT</sequence>
<comment type="caution">
    <text evidence="2">The sequence shown here is derived from an EMBL/GenBank/DDBJ whole genome shotgun (WGS) entry which is preliminary data.</text>
</comment>
<proteinExistence type="predicted"/>